<accession>A0A834NWS5</accession>
<reference evidence="2" key="1">
    <citation type="journal article" date="2020" name="G3 (Bethesda)">
        <title>High-Quality Assemblies for Three Invasive Social Wasps from the &lt;i&gt;Vespula&lt;/i&gt; Genus.</title>
        <authorList>
            <person name="Harrop T.W.R."/>
            <person name="Guhlin J."/>
            <person name="McLaughlin G.M."/>
            <person name="Permina E."/>
            <person name="Stockwell P."/>
            <person name="Gilligan J."/>
            <person name="Le Lec M.F."/>
            <person name="Gruber M.A.M."/>
            <person name="Quinn O."/>
            <person name="Lovegrove M."/>
            <person name="Duncan E.J."/>
            <person name="Remnant E.J."/>
            <person name="Van Eeckhoven J."/>
            <person name="Graham B."/>
            <person name="Knapp R.A."/>
            <person name="Langford K.W."/>
            <person name="Kronenberg Z."/>
            <person name="Press M.O."/>
            <person name="Eacker S.M."/>
            <person name="Wilson-Rankin E.E."/>
            <person name="Purcell J."/>
            <person name="Lester P.J."/>
            <person name="Dearden P.K."/>
        </authorList>
    </citation>
    <scope>NUCLEOTIDE SEQUENCE</scope>
    <source>
        <strain evidence="2">Volc-1</strain>
    </source>
</reference>
<name>A0A834NWS5_VESPE</name>
<dbReference type="EMBL" id="JACSDY010000009">
    <property type="protein sequence ID" value="KAF7419988.1"/>
    <property type="molecule type" value="Genomic_DNA"/>
</dbReference>
<protein>
    <submittedName>
        <fullName evidence="2">Uncharacterized protein</fullName>
    </submittedName>
</protein>
<sequence length="658" mass="74081">MYSDPNICGIGGASTKGDEVELVSRFLAPLCARDEAARNIALAAARSTVEGWLGGVGSPNQWEETTGAMKDNVASGKFKGQDGRKRVFDHTLSILPSDNGSFCTVVVFKFPRSIAELVIRKYSSSVSKRYDMSIERSPSKSTPKNVEEQTASPDTFRSDCFFPQSVTENPAFPEDGGSETAERYPSGSFDCVDGRLGSNESSSFGTPVERRRYMGGDSADGNRSGRSTSSDEGKGFRIEQLPGKCRRFKDGSESRFGSSCDSDRKYLISSSNERLNEFSQEDRIPRTKNYIKVKGAKQRQPEEDELDLDTRIYGKSPKFDENLGNAFFDRRNVNFRSKSSDLLERRYRDETDITGRSRERVVFNTLDGFENENANETYRENEVLVEDANLENSEDDLEDGRAGWRRYEQDQDCLRKNDERKFSAGQIKRPLSQDEDVSSKSGRVLDSPEVTPGDVGRMLNLGNALDGPRQTQANKYLSLVTLHLPVILRLSVNCPFQNVRIKCAEILEMVKDRGLPVPEPAFDGPSAFVPTSERSQRLFDRTFHPRYGNNNYVVYLVEEFSSIAKLKAVVCRYACKVLRATVIPCVSRWKLYFERKLRFHPLDDDAELVGRVDFRVTTETLYQIRKSKEEFSKEANEVAVLGKRSVLLNGRAQNEGKG</sequence>
<feature type="compositionally biased region" description="Polar residues" evidence="1">
    <location>
        <begin position="139"/>
        <end position="155"/>
    </location>
</feature>
<evidence type="ECO:0000313" key="3">
    <source>
        <dbReference type="Proteomes" id="UP000600918"/>
    </source>
</evidence>
<comment type="caution">
    <text evidence="2">The sequence shown here is derived from an EMBL/GenBank/DDBJ whole genome shotgun (WGS) entry which is preliminary data.</text>
</comment>
<proteinExistence type="predicted"/>
<feature type="region of interest" description="Disordered" evidence="1">
    <location>
        <begin position="424"/>
        <end position="455"/>
    </location>
</feature>
<evidence type="ECO:0000256" key="1">
    <source>
        <dbReference type="SAM" id="MobiDB-lite"/>
    </source>
</evidence>
<dbReference type="Proteomes" id="UP000600918">
    <property type="component" value="Unassembled WGS sequence"/>
</dbReference>
<feature type="region of interest" description="Disordered" evidence="1">
    <location>
        <begin position="130"/>
        <end position="240"/>
    </location>
</feature>
<gene>
    <name evidence="2" type="ORF">H0235_010285</name>
</gene>
<evidence type="ECO:0000313" key="2">
    <source>
        <dbReference type="EMBL" id="KAF7419988.1"/>
    </source>
</evidence>
<organism evidence="2 3">
    <name type="scientific">Vespula pensylvanica</name>
    <name type="common">Western yellow jacket</name>
    <name type="synonym">Wasp</name>
    <dbReference type="NCBI Taxonomy" id="30213"/>
    <lineage>
        <taxon>Eukaryota</taxon>
        <taxon>Metazoa</taxon>
        <taxon>Ecdysozoa</taxon>
        <taxon>Arthropoda</taxon>
        <taxon>Hexapoda</taxon>
        <taxon>Insecta</taxon>
        <taxon>Pterygota</taxon>
        <taxon>Neoptera</taxon>
        <taxon>Endopterygota</taxon>
        <taxon>Hymenoptera</taxon>
        <taxon>Apocrita</taxon>
        <taxon>Aculeata</taxon>
        <taxon>Vespoidea</taxon>
        <taxon>Vespidae</taxon>
        <taxon>Vespinae</taxon>
        <taxon>Vespula</taxon>
    </lineage>
</organism>
<keyword evidence="3" id="KW-1185">Reference proteome</keyword>
<dbReference type="AlphaFoldDB" id="A0A834NWS5"/>